<dbReference type="EMBL" id="JAHDYR010000041">
    <property type="protein sequence ID" value="KAG9391975.1"/>
    <property type="molecule type" value="Genomic_DNA"/>
</dbReference>
<organism evidence="1 2">
    <name type="scientific">Carpediemonas membranifera</name>
    <dbReference type="NCBI Taxonomy" id="201153"/>
    <lineage>
        <taxon>Eukaryota</taxon>
        <taxon>Metamonada</taxon>
        <taxon>Carpediemonas-like organisms</taxon>
        <taxon>Carpediemonas</taxon>
    </lineage>
</organism>
<proteinExistence type="predicted"/>
<sequence>MMTVRFSDLEGNVGDLADAGDEIDDLVAVTSFVNPETNLPYVITPAYFHVFITKEEQRMVKSVLYDQTIKRNAPKQRFDA</sequence>
<evidence type="ECO:0000313" key="1">
    <source>
        <dbReference type="EMBL" id="KAG9391975.1"/>
    </source>
</evidence>
<protein>
    <submittedName>
        <fullName evidence="1">Uncharacterized protein</fullName>
    </submittedName>
</protein>
<accession>A0A8J6E8I9</accession>
<gene>
    <name evidence="1" type="ORF">J8273_6704</name>
</gene>
<keyword evidence="2" id="KW-1185">Reference proteome</keyword>
<reference evidence="1" key="1">
    <citation type="submission" date="2021-05" db="EMBL/GenBank/DDBJ databases">
        <title>A free-living protist that lacks canonical eukaryotic 1 DNA replication and segregation systems.</title>
        <authorList>
            <person name="Salas-Leiva D.E."/>
            <person name="Tromer E.C."/>
            <person name="Curtis B.A."/>
            <person name="Jerlstrom-Hultqvist J."/>
            <person name="Kolisko M."/>
            <person name="Yi Z."/>
            <person name="Salas-Leiva J.S."/>
            <person name="Gallot-Lavallee L."/>
            <person name="Kops G.J.P.L."/>
            <person name="Archibald J.M."/>
            <person name="Simpson A.G.B."/>
            <person name="Roger A.J."/>
        </authorList>
    </citation>
    <scope>NUCLEOTIDE SEQUENCE</scope>
    <source>
        <strain evidence="1">BICM</strain>
    </source>
</reference>
<dbReference type="AlphaFoldDB" id="A0A8J6E8I9"/>
<comment type="caution">
    <text evidence="1">The sequence shown here is derived from an EMBL/GenBank/DDBJ whole genome shotgun (WGS) entry which is preliminary data.</text>
</comment>
<name>A0A8J6E8I9_9EUKA</name>
<evidence type="ECO:0000313" key="2">
    <source>
        <dbReference type="Proteomes" id="UP000717585"/>
    </source>
</evidence>
<dbReference type="Proteomes" id="UP000717585">
    <property type="component" value="Unassembled WGS sequence"/>
</dbReference>